<dbReference type="Pfam" id="PF02655">
    <property type="entry name" value="ATP-grasp_3"/>
    <property type="match status" value="1"/>
</dbReference>
<keyword evidence="2 4" id="KW-0547">Nucleotide-binding</keyword>
<accession>A0A2S0K0H1</accession>
<dbReference type="PANTHER" id="PTHR43585:SF2">
    <property type="entry name" value="ATP-GRASP ENZYME FSQD"/>
    <property type="match status" value="1"/>
</dbReference>
<dbReference type="GO" id="GO:0016874">
    <property type="term" value="F:ligase activity"/>
    <property type="evidence" value="ECO:0007669"/>
    <property type="project" value="UniProtKB-KW"/>
</dbReference>
<gene>
    <name evidence="6" type="ORF">LS41612_11480</name>
</gene>
<dbReference type="InterPro" id="IPR013815">
    <property type="entry name" value="ATP_grasp_subdomain_1"/>
</dbReference>
<dbReference type="Proteomes" id="UP000238825">
    <property type="component" value="Chromosome"/>
</dbReference>
<dbReference type="InterPro" id="IPR052032">
    <property type="entry name" value="ATP-dep_AA_Ligase"/>
</dbReference>
<evidence type="ECO:0000313" key="6">
    <source>
        <dbReference type="EMBL" id="AVK96836.1"/>
    </source>
</evidence>
<dbReference type="Gene3D" id="3.40.50.20">
    <property type="match status" value="1"/>
</dbReference>
<dbReference type="AlphaFoldDB" id="A0A2S0K0H1"/>
<evidence type="ECO:0000313" key="7">
    <source>
        <dbReference type="Proteomes" id="UP000238825"/>
    </source>
</evidence>
<protein>
    <recommendedName>
        <fullName evidence="5">ATP-grasp domain-containing protein</fullName>
    </recommendedName>
</protein>
<feature type="domain" description="ATP-grasp" evidence="5">
    <location>
        <begin position="119"/>
        <end position="315"/>
    </location>
</feature>
<dbReference type="PROSITE" id="PS50975">
    <property type="entry name" value="ATP_GRASP"/>
    <property type="match status" value="1"/>
</dbReference>
<evidence type="ECO:0000256" key="3">
    <source>
        <dbReference type="ARBA" id="ARBA00022840"/>
    </source>
</evidence>
<evidence type="ECO:0000256" key="1">
    <source>
        <dbReference type="ARBA" id="ARBA00022598"/>
    </source>
</evidence>
<dbReference type="InterPro" id="IPR011761">
    <property type="entry name" value="ATP-grasp"/>
</dbReference>
<keyword evidence="3 4" id="KW-0067">ATP-binding</keyword>
<organism evidence="6 7">
    <name type="scientific">Lysinibacillus sphaericus</name>
    <name type="common">Bacillus sphaericus</name>
    <dbReference type="NCBI Taxonomy" id="1421"/>
    <lineage>
        <taxon>Bacteria</taxon>
        <taxon>Bacillati</taxon>
        <taxon>Bacillota</taxon>
        <taxon>Bacilli</taxon>
        <taxon>Bacillales</taxon>
        <taxon>Bacillaceae</taxon>
        <taxon>Lysinibacillus</taxon>
    </lineage>
</organism>
<dbReference type="PANTHER" id="PTHR43585">
    <property type="entry name" value="FUMIPYRROLE BIOSYNTHESIS PROTEIN C"/>
    <property type="match status" value="1"/>
</dbReference>
<name>A0A2S0K0H1_LYSSH</name>
<dbReference type="InterPro" id="IPR003806">
    <property type="entry name" value="ATP-grasp_PylC-type"/>
</dbReference>
<dbReference type="GO" id="GO:0005524">
    <property type="term" value="F:ATP binding"/>
    <property type="evidence" value="ECO:0007669"/>
    <property type="project" value="UniProtKB-UniRule"/>
</dbReference>
<dbReference type="Gene3D" id="3.30.470.20">
    <property type="entry name" value="ATP-grasp fold, B domain"/>
    <property type="match status" value="1"/>
</dbReference>
<dbReference type="EMBL" id="CP019980">
    <property type="protein sequence ID" value="AVK96836.1"/>
    <property type="molecule type" value="Genomic_DNA"/>
</dbReference>
<keyword evidence="1" id="KW-0436">Ligase</keyword>
<evidence type="ECO:0000256" key="4">
    <source>
        <dbReference type="PROSITE-ProRule" id="PRU00409"/>
    </source>
</evidence>
<sequence length="404" mass="46669">MKEKIMIKFLLMQQPSSTSLIDHHLFEMYKGNLEIVLITGKESKRKVFHNNTKVVHLNNYFAEEAFKEICDVIEKFKPDFIASNSEKDVYRVSCLRSLFNIQGLKSNFGIFFRDKVKMKSLFEMANIPYTPYCHPYSLEEIVDFQNEHKKIVLKPISGAGSVGVEIFENSEEILKYFKNHGNVMDLINGSYILEKFINGNVFHVDVLSYKNNPLLIIPSKYVNPPHEFLQKNIGGVLLQESSMEYKILKEYSEKIYSVLPEEQYITAIHFEVFQDEYGNFYAGEVAARTGGGMIKDNITQKYKINISLASYDLWISPKQLEKQIGEKENNLSYGYFMITSDAYCVEKLNKEEFEIEKLWIADKAINKHATSSVDAKAGMLLKGENEKEVIRKINNIESILKINN</sequence>
<reference evidence="6 7" key="1">
    <citation type="submission" date="2017-03" db="EMBL/GenBank/DDBJ databases">
        <title>The whole genome sequencing and assembly of Lysinibacillus sphaericus DSM 28T strain.</title>
        <authorList>
            <person name="Lee Y.-J."/>
            <person name="Yi H."/>
            <person name="Bahn Y.-S."/>
            <person name="Kim J.F."/>
            <person name="Lee D.-W."/>
        </authorList>
    </citation>
    <scope>NUCLEOTIDE SEQUENCE [LARGE SCALE GENOMIC DNA]</scope>
    <source>
        <strain evidence="6 7">DSM 28</strain>
    </source>
</reference>
<dbReference type="SUPFAM" id="SSF56059">
    <property type="entry name" value="Glutathione synthetase ATP-binding domain-like"/>
    <property type="match status" value="1"/>
</dbReference>
<dbReference type="GO" id="GO:0046872">
    <property type="term" value="F:metal ion binding"/>
    <property type="evidence" value="ECO:0007669"/>
    <property type="project" value="InterPro"/>
</dbReference>
<dbReference type="Gene3D" id="3.30.1490.20">
    <property type="entry name" value="ATP-grasp fold, A domain"/>
    <property type="match status" value="1"/>
</dbReference>
<evidence type="ECO:0000259" key="5">
    <source>
        <dbReference type="PROSITE" id="PS50975"/>
    </source>
</evidence>
<proteinExistence type="predicted"/>
<evidence type="ECO:0000256" key="2">
    <source>
        <dbReference type="ARBA" id="ARBA00022741"/>
    </source>
</evidence>